<dbReference type="Proteomes" id="UP000285478">
    <property type="component" value="Chromosome"/>
</dbReference>
<dbReference type="KEGG" id="htr:EPV75_12170"/>
<sequence length="107" mass="11878">MQLTYEKPGKDHPKYGQVDWLVMDGTTPICYKTQNGYVPLEGSAVQAAPTAASVDTQPLYVLSFKINDEAEEMTFKSKKKLDKTVAKLSQKPFVTDLQTTTYQVLAG</sequence>
<accession>A0A410H604</accession>
<reference evidence="1 2" key="1">
    <citation type="journal article" date="2018" name="Environ. Microbiol.">
        <title>Genomes of ubiquitous marine and hypersaline Hydrogenovibrio, Thiomicrorhabdus and Thiomicrospira spp. encode a diversity of mechanisms to sustain chemolithoautotrophy in heterogeneous environments.</title>
        <authorList>
            <person name="Scott K.M."/>
            <person name="Williams J."/>
            <person name="Porter C.M.B."/>
            <person name="Russel S."/>
            <person name="Harmer T.L."/>
            <person name="Paul J.H."/>
            <person name="Antonen K.M."/>
            <person name="Bridges M.K."/>
            <person name="Camper G.J."/>
            <person name="Campla C.K."/>
            <person name="Casella L.G."/>
            <person name="Chase E."/>
            <person name="Conrad J.W."/>
            <person name="Cruz M.C."/>
            <person name="Dunlap D.S."/>
            <person name="Duran L."/>
            <person name="Fahsbender E.M."/>
            <person name="Goldsmith D.B."/>
            <person name="Keeley R.F."/>
            <person name="Kondoff M.R."/>
            <person name="Kussy B.I."/>
            <person name="Lane M.K."/>
            <person name="Lawler S."/>
            <person name="Leigh B.A."/>
            <person name="Lewis C."/>
            <person name="Lostal L.M."/>
            <person name="Marking D."/>
            <person name="Mancera P.A."/>
            <person name="McClenthan E.C."/>
            <person name="McIntyre E.A."/>
            <person name="Mine J.A."/>
            <person name="Modi S."/>
            <person name="Moore B.D."/>
            <person name="Morgan W.A."/>
            <person name="Nelson K.M."/>
            <person name="Nguyen K.N."/>
            <person name="Ogburn N."/>
            <person name="Parrino D.G."/>
            <person name="Pedapudi A.D."/>
            <person name="Pelham R.P."/>
            <person name="Preece A.M."/>
            <person name="Rampersad E.A."/>
            <person name="Richardson J.C."/>
            <person name="Rodgers C.M."/>
            <person name="Schaffer B.L."/>
            <person name="Sheridan N.E."/>
            <person name="Solone M.R."/>
            <person name="Staley Z.R."/>
            <person name="Tabuchi M."/>
            <person name="Waide R.J."/>
            <person name="Wanjugi P.W."/>
            <person name="Young S."/>
            <person name="Clum A."/>
            <person name="Daum C."/>
            <person name="Huntemann M."/>
            <person name="Ivanova N."/>
            <person name="Kyrpides N."/>
            <person name="Mikhailova N."/>
            <person name="Palaniappan K."/>
            <person name="Pillay M."/>
            <person name="Reddy T.B.K."/>
            <person name="Shapiro N."/>
            <person name="Stamatis D."/>
            <person name="Varghese N."/>
            <person name="Woyke T."/>
            <person name="Boden R."/>
            <person name="Freyermuth S.K."/>
            <person name="Kerfeld C.A."/>
        </authorList>
    </citation>
    <scope>NUCLEOTIDE SEQUENCE [LARGE SCALE GENOMIC DNA]</scope>
    <source>
        <strain evidence="1 2">JR-2</strain>
    </source>
</reference>
<evidence type="ECO:0000313" key="1">
    <source>
        <dbReference type="EMBL" id="QAB16362.1"/>
    </source>
</evidence>
<dbReference type="EMBL" id="CP035033">
    <property type="protein sequence ID" value="QAB16362.1"/>
    <property type="molecule type" value="Genomic_DNA"/>
</dbReference>
<dbReference type="RefSeq" id="WP_128385577.1">
    <property type="nucleotide sequence ID" value="NZ_CP035033.1"/>
</dbReference>
<protein>
    <submittedName>
        <fullName evidence="1">Uncharacterized protein</fullName>
    </submittedName>
</protein>
<evidence type="ECO:0000313" key="2">
    <source>
        <dbReference type="Proteomes" id="UP000285478"/>
    </source>
</evidence>
<gene>
    <name evidence="1" type="ORF">EPV75_12170</name>
</gene>
<name>A0A410H604_9GAMM</name>
<proteinExistence type="predicted"/>
<keyword evidence="2" id="KW-1185">Reference proteome</keyword>
<dbReference type="AlphaFoldDB" id="A0A410H604"/>
<organism evidence="1 2">
    <name type="scientific">Hydrogenovibrio thermophilus</name>
    <dbReference type="NCBI Taxonomy" id="265883"/>
    <lineage>
        <taxon>Bacteria</taxon>
        <taxon>Pseudomonadati</taxon>
        <taxon>Pseudomonadota</taxon>
        <taxon>Gammaproteobacteria</taxon>
        <taxon>Thiotrichales</taxon>
        <taxon>Piscirickettsiaceae</taxon>
        <taxon>Hydrogenovibrio</taxon>
    </lineage>
</organism>